<gene>
    <name evidence="1" type="ORF">PHPALM_29318</name>
</gene>
<evidence type="ECO:0000313" key="2">
    <source>
        <dbReference type="Proteomes" id="UP000237271"/>
    </source>
</evidence>
<dbReference type="CDD" id="cd09272">
    <property type="entry name" value="RNase_HI_RT_Ty1"/>
    <property type="match status" value="1"/>
</dbReference>
<accession>A0A2P4X7X1</accession>
<comment type="caution">
    <text evidence="1">The sequence shown here is derived from an EMBL/GenBank/DDBJ whole genome shotgun (WGS) entry which is preliminary data.</text>
</comment>
<organism evidence="1 2">
    <name type="scientific">Phytophthora palmivora</name>
    <dbReference type="NCBI Taxonomy" id="4796"/>
    <lineage>
        <taxon>Eukaryota</taxon>
        <taxon>Sar</taxon>
        <taxon>Stramenopiles</taxon>
        <taxon>Oomycota</taxon>
        <taxon>Peronosporomycetes</taxon>
        <taxon>Peronosporales</taxon>
        <taxon>Peronosporaceae</taxon>
        <taxon>Phytophthora</taxon>
    </lineage>
</organism>
<dbReference type="Proteomes" id="UP000237271">
    <property type="component" value="Unassembled WGS sequence"/>
</dbReference>
<protein>
    <submittedName>
        <fullName evidence="1">Copiatype Polyprotein</fullName>
    </submittedName>
</protein>
<dbReference type="OrthoDB" id="114564at2759"/>
<dbReference type="AlphaFoldDB" id="A0A2P4X7X1"/>
<proteinExistence type="predicted"/>
<reference evidence="1 2" key="1">
    <citation type="journal article" date="2017" name="Genome Biol. Evol.">
        <title>Phytophthora megakarya and P. palmivora, closely related causal agents of cacao black pod rot, underwent increases in genome sizes and gene numbers by different mechanisms.</title>
        <authorList>
            <person name="Ali S.S."/>
            <person name="Shao J."/>
            <person name="Lary D.J."/>
            <person name="Kronmiller B."/>
            <person name="Shen D."/>
            <person name="Strem M.D."/>
            <person name="Amoako-Attah I."/>
            <person name="Akrofi A.Y."/>
            <person name="Begoude B.A."/>
            <person name="Ten Hoopen G.M."/>
            <person name="Coulibaly K."/>
            <person name="Kebe B.I."/>
            <person name="Melnick R.L."/>
            <person name="Guiltinan M.J."/>
            <person name="Tyler B.M."/>
            <person name="Meinhardt L.W."/>
            <person name="Bailey B.A."/>
        </authorList>
    </citation>
    <scope>NUCLEOTIDE SEQUENCE [LARGE SCALE GENOMIC DNA]</scope>
    <source>
        <strain evidence="2">sbr112.9</strain>
    </source>
</reference>
<sequence length="130" mass="14973">MDEGTVSWASRQQTIVAQSTAEAEYVVAWEACIEGQGLRNLLIDMFPMVEVKHRYGNDNRAAVMMATNTTYSRRTRHIELRWHYTVELWNVKTDNNPSDFMTKRLSSDRFELLSETIGVTKNNIPKDVAC</sequence>
<keyword evidence="2" id="KW-1185">Reference proteome</keyword>
<evidence type="ECO:0000313" key="1">
    <source>
        <dbReference type="EMBL" id="POM61641.1"/>
    </source>
</evidence>
<dbReference type="EMBL" id="NCKW01015864">
    <property type="protein sequence ID" value="POM61641.1"/>
    <property type="molecule type" value="Genomic_DNA"/>
</dbReference>
<name>A0A2P4X7X1_9STRA</name>